<evidence type="ECO:0000313" key="2">
    <source>
        <dbReference type="Proteomes" id="UP000019763"/>
    </source>
</evidence>
<dbReference type="VEuPathDB" id="CryptoDB:GNI_194810"/>
<dbReference type="EMBL" id="AFNH02001495">
    <property type="protein sequence ID" value="EZG43027.1"/>
    <property type="molecule type" value="Genomic_DNA"/>
</dbReference>
<comment type="caution">
    <text evidence="1">The sequence shown here is derived from an EMBL/GenBank/DDBJ whole genome shotgun (WGS) entry which is preliminary data.</text>
</comment>
<dbReference type="RefSeq" id="XP_011133700.1">
    <property type="nucleotide sequence ID" value="XM_011135398.1"/>
</dbReference>
<proteinExistence type="predicted"/>
<dbReference type="Proteomes" id="UP000019763">
    <property type="component" value="Unassembled WGS sequence"/>
</dbReference>
<reference evidence="1" key="1">
    <citation type="submission" date="2013-12" db="EMBL/GenBank/DDBJ databases">
        <authorList>
            <person name="Omoto C.K."/>
            <person name="Sibley D."/>
            <person name="Venepally P."/>
            <person name="Hadjithomas M."/>
            <person name="Karamycheva S."/>
            <person name="Brunk B."/>
            <person name="Roos D."/>
            <person name="Caler E."/>
            <person name="Lorenzi H."/>
        </authorList>
    </citation>
    <scope>NUCLEOTIDE SEQUENCE</scope>
</reference>
<dbReference type="GeneID" id="22916307"/>
<gene>
    <name evidence="1" type="ORF">GNI_194810</name>
</gene>
<name>A0A023AWS2_GRENI</name>
<keyword evidence="2" id="KW-1185">Reference proteome</keyword>
<organism evidence="1 2">
    <name type="scientific">Gregarina niphandrodes</name>
    <name type="common">Septate eugregarine</name>
    <dbReference type="NCBI Taxonomy" id="110365"/>
    <lineage>
        <taxon>Eukaryota</taxon>
        <taxon>Sar</taxon>
        <taxon>Alveolata</taxon>
        <taxon>Apicomplexa</taxon>
        <taxon>Conoidasida</taxon>
        <taxon>Gregarinasina</taxon>
        <taxon>Eugregarinorida</taxon>
        <taxon>Gregarinidae</taxon>
        <taxon>Gregarina</taxon>
    </lineage>
</organism>
<evidence type="ECO:0000313" key="1">
    <source>
        <dbReference type="EMBL" id="EZG43027.1"/>
    </source>
</evidence>
<sequence length="31" mass="3559">MRKALVDPEIDNTDKLVIRVNQLIDQGLITH</sequence>
<protein>
    <submittedName>
        <fullName evidence="1">Uncharacterized protein</fullName>
    </submittedName>
</protein>
<feature type="non-terminal residue" evidence="1">
    <location>
        <position position="31"/>
    </location>
</feature>
<dbReference type="AlphaFoldDB" id="A0A023AWS2"/>
<accession>A0A023AWS2</accession>